<dbReference type="Gene3D" id="1.10.10.60">
    <property type="entry name" value="Homeodomain-like"/>
    <property type="match status" value="2"/>
</dbReference>
<dbReference type="InterPro" id="IPR051651">
    <property type="entry name" value="DMTF1_DNA-bind_reg"/>
</dbReference>
<dbReference type="PANTHER" id="PTHR46380">
    <property type="entry name" value="CYCLIN-D-BINDING MYB-LIKE TRANSCRIPTION FACTOR 1"/>
    <property type="match status" value="1"/>
</dbReference>
<evidence type="ECO:0000259" key="5">
    <source>
        <dbReference type="PROSITE" id="PS50090"/>
    </source>
</evidence>
<keyword evidence="2 7" id="KW-0238">DNA-binding</keyword>
<feature type="domain" description="Myb-like" evidence="5">
    <location>
        <begin position="196"/>
        <end position="257"/>
    </location>
</feature>
<organism evidence="7 8">
    <name type="scientific">Acanthamoeba castellanii (strain ATCC 30010 / Neff)</name>
    <dbReference type="NCBI Taxonomy" id="1257118"/>
    <lineage>
        <taxon>Eukaryota</taxon>
        <taxon>Amoebozoa</taxon>
        <taxon>Discosea</taxon>
        <taxon>Longamoebia</taxon>
        <taxon>Centramoebida</taxon>
        <taxon>Acanthamoebidae</taxon>
        <taxon>Acanthamoeba</taxon>
    </lineage>
</organism>
<dbReference type="OrthoDB" id="39591at2759"/>
<dbReference type="VEuPathDB" id="AmoebaDB:ACA1_142610"/>
<dbReference type="GeneID" id="14923502"/>
<dbReference type="PANTHER" id="PTHR46380:SF2">
    <property type="entry name" value="CYCLIN-D-BINDING MYB-LIKE TRANSCRIPTION FACTOR 1"/>
    <property type="match status" value="1"/>
</dbReference>
<feature type="compositionally biased region" description="Basic and acidic residues" evidence="4">
    <location>
        <begin position="1"/>
        <end position="13"/>
    </location>
</feature>
<dbReference type="RefSeq" id="XP_004349646.1">
    <property type="nucleotide sequence ID" value="XM_004349596.1"/>
</dbReference>
<gene>
    <name evidence="7" type="ORF">ACA1_142610</name>
</gene>
<feature type="compositionally biased region" description="Acidic residues" evidence="4">
    <location>
        <begin position="19"/>
        <end position="28"/>
    </location>
</feature>
<evidence type="ECO:0000256" key="3">
    <source>
        <dbReference type="ARBA" id="ARBA00023242"/>
    </source>
</evidence>
<proteinExistence type="predicted"/>
<evidence type="ECO:0000259" key="6">
    <source>
        <dbReference type="PROSITE" id="PS51294"/>
    </source>
</evidence>
<evidence type="ECO:0000313" key="8">
    <source>
        <dbReference type="Proteomes" id="UP000011083"/>
    </source>
</evidence>
<dbReference type="STRING" id="1257118.L8HCT3"/>
<accession>L8HCT3</accession>
<dbReference type="SMART" id="SM00717">
    <property type="entry name" value="SANT"/>
    <property type="match status" value="3"/>
</dbReference>
<dbReference type="Proteomes" id="UP000011083">
    <property type="component" value="Unassembled WGS sequence"/>
</dbReference>
<dbReference type="InterPro" id="IPR001005">
    <property type="entry name" value="SANT/Myb"/>
</dbReference>
<keyword evidence="3" id="KW-0539">Nucleus</keyword>
<dbReference type="AlphaFoldDB" id="L8HCT3"/>
<feature type="region of interest" description="Disordered" evidence="4">
    <location>
        <begin position="367"/>
        <end position="535"/>
    </location>
</feature>
<reference evidence="7 8" key="1">
    <citation type="journal article" date="2013" name="Genome Biol.">
        <title>Genome of Acanthamoeba castellanii highlights extensive lateral gene transfer and early evolution of tyrosine kinase signaling.</title>
        <authorList>
            <person name="Clarke M."/>
            <person name="Lohan A.J."/>
            <person name="Liu B."/>
            <person name="Lagkouvardos I."/>
            <person name="Roy S."/>
            <person name="Zafar N."/>
            <person name="Bertelli C."/>
            <person name="Schilde C."/>
            <person name="Kianianmomeni A."/>
            <person name="Burglin T.R."/>
            <person name="Frech C."/>
            <person name="Turcotte B."/>
            <person name="Kopec K.O."/>
            <person name="Synnott J.M."/>
            <person name="Choo C."/>
            <person name="Paponov I."/>
            <person name="Finkler A."/>
            <person name="Soon Heng Tan C."/>
            <person name="Hutchins A.P."/>
            <person name="Weinmeier T."/>
            <person name="Rattei T."/>
            <person name="Chu J.S."/>
            <person name="Gimenez G."/>
            <person name="Irimia M."/>
            <person name="Rigden D.J."/>
            <person name="Fitzpatrick D.A."/>
            <person name="Lorenzo-Morales J."/>
            <person name="Bateman A."/>
            <person name="Chiu C.H."/>
            <person name="Tang P."/>
            <person name="Hegemann P."/>
            <person name="Fromm H."/>
            <person name="Raoult D."/>
            <person name="Greub G."/>
            <person name="Miranda-Saavedra D."/>
            <person name="Chen N."/>
            <person name="Nash P."/>
            <person name="Ginger M.L."/>
            <person name="Horn M."/>
            <person name="Schaap P."/>
            <person name="Caler L."/>
            <person name="Loftus B."/>
        </authorList>
    </citation>
    <scope>NUCLEOTIDE SEQUENCE [LARGE SCALE GENOMIC DNA]</scope>
    <source>
        <strain evidence="7 8">Neff</strain>
    </source>
</reference>
<dbReference type="Pfam" id="PF13921">
    <property type="entry name" value="Myb_DNA-bind_6"/>
    <property type="match status" value="1"/>
</dbReference>
<sequence length="535" mass="60466">MEKDKGKQTEREGSTAADVEAEDQEEPPVADGEGTRRRKRRKGSDEDDDGQALGPRKCWRATTGEEKKTKYSAREDEALLASVQAFCSAAGLGSTEEAVYRFIENKEWKNHRGCWIEIARALPDRSLASVFERAKRTLNKKDKKGPWDEAEEQLLLELYRKHGNNFQLIGAELGRWPTSVRDKVRVLESTKWRLPGASRTHAPWTQAEDIKLLKLVKKATDNFETNVPSGGSFWVEIAKRMKDRNYSQCRKRWSRALDKDVEKVGQWTAGENWLLLQNLVEGEYERKEDILWSDACRGLPFPPDVVHPHFRDLLLKHEIDGHGPLDEVLEALAVPLKAQYEEWVEAGKPEAKATKLSTWHREVQKLYGKDNRPLMEGDSTEDEAEQQQQHQEPQQEQEETETHGSSTVASDEATTKKSMTRKKMAKKSSAGESPPTTEQVSGEEEAKKAKKKKKKKKQQKTKEKSGVPPTTEQGGVHEEPTPKKKKKKKQPKTGQAAAELPPAKGKRKRSGGRDADASQQPNTKKRKADGGALKK</sequence>
<dbReference type="GO" id="GO:0005634">
    <property type="term" value="C:nucleus"/>
    <property type="evidence" value="ECO:0007669"/>
    <property type="project" value="UniProtKB-SubCell"/>
</dbReference>
<comment type="subcellular location">
    <subcellularLocation>
        <location evidence="1">Nucleus</location>
    </subcellularLocation>
</comment>
<evidence type="ECO:0000256" key="1">
    <source>
        <dbReference type="ARBA" id="ARBA00004123"/>
    </source>
</evidence>
<evidence type="ECO:0000313" key="7">
    <source>
        <dbReference type="EMBL" id="ELR22558.1"/>
    </source>
</evidence>
<feature type="compositionally biased region" description="Basic residues" evidence="4">
    <location>
        <begin position="523"/>
        <end position="535"/>
    </location>
</feature>
<dbReference type="PROSITE" id="PS50090">
    <property type="entry name" value="MYB_LIKE"/>
    <property type="match status" value="1"/>
</dbReference>
<dbReference type="PROSITE" id="PS51294">
    <property type="entry name" value="HTH_MYB"/>
    <property type="match status" value="2"/>
</dbReference>
<dbReference type="Pfam" id="PF00249">
    <property type="entry name" value="Myb_DNA-binding"/>
    <property type="match status" value="1"/>
</dbReference>
<feature type="compositionally biased region" description="Basic and acidic residues" evidence="4">
    <location>
        <begin position="63"/>
        <end position="73"/>
    </location>
</feature>
<dbReference type="KEGG" id="acan:ACA1_142610"/>
<name>L8HCT3_ACACF</name>
<feature type="domain" description="HTH myb-type" evidence="6">
    <location>
        <begin position="196"/>
        <end position="261"/>
    </location>
</feature>
<feature type="compositionally biased region" description="Basic residues" evidence="4">
    <location>
        <begin position="448"/>
        <end position="459"/>
    </location>
</feature>
<dbReference type="SUPFAM" id="SSF46689">
    <property type="entry name" value="Homeodomain-like"/>
    <property type="match status" value="2"/>
</dbReference>
<dbReference type="CDD" id="cd00167">
    <property type="entry name" value="SANT"/>
    <property type="match status" value="1"/>
</dbReference>
<evidence type="ECO:0000256" key="2">
    <source>
        <dbReference type="ARBA" id="ARBA00023125"/>
    </source>
</evidence>
<feature type="region of interest" description="Disordered" evidence="4">
    <location>
        <begin position="1"/>
        <end position="73"/>
    </location>
</feature>
<dbReference type="GO" id="GO:0000976">
    <property type="term" value="F:transcription cis-regulatory region binding"/>
    <property type="evidence" value="ECO:0007669"/>
    <property type="project" value="TreeGrafter"/>
</dbReference>
<dbReference type="GO" id="GO:0003700">
    <property type="term" value="F:DNA-binding transcription factor activity"/>
    <property type="evidence" value="ECO:0007669"/>
    <property type="project" value="TreeGrafter"/>
</dbReference>
<evidence type="ECO:0000256" key="4">
    <source>
        <dbReference type="SAM" id="MobiDB-lite"/>
    </source>
</evidence>
<protein>
    <submittedName>
        <fullName evidence="7">Myblike DNA-binding domain containing protein</fullName>
    </submittedName>
</protein>
<feature type="domain" description="HTH myb-type" evidence="6">
    <location>
        <begin position="139"/>
        <end position="192"/>
    </location>
</feature>
<keyword evidence="8" id="KW-1185">Reference proteome</keyword>
<dbReference type="InterPro" id="IPR009057">
    <property type="entry name" value="Homeodomain-like_sf"/>
</dbReference>
<dbReference type="EMBL" id="KB007883">
    <property type="protein sequence ID" value="ELR22558.1"/>
    <property type="molecule type" value="Genomic_DNA"/>
</dbReference>
<dbReference type="InterPro" id="IPR017930">
    <property type="entry name" value="Myb_dom"/>
</dbReference>